<reference evidence="3" key="1">
    <citation type="submission" date="2019-10" db="EMBL/GenBank/DDBJ databases">
        <title>Draft genome sequece of Microseira wollei NIES-4236.</title>
        <authorList>
            <person name="Yamaguchi H."/>
            <person name="Suzuki S."/>
            <person name="Kawachi M."/>
        </authorList>
    </citation>
    <scope>NUCLEOTIDE SEQUENCE</scope>
    <source>
        <strain evidence="3">NIES-4236</strain>
    </source>
</reference>
<evidence type="ECO:0000313" key="4">
    <source>
        <dbReference type="Proteomes" id="UP001050975"/>
    </source>
</evidence>
<name>A0AAV3XBE0_9CYAN</name>
<accession>A0AAV3XBE0</accession>
<gene>
    <name evidence="3" type="ORF">MiSe_21730</name>
</gene>
<evidence type="ECO:0000256" key="1">
    <source>
        <dbReference type="SAM" id="MobiDB-lite"/>
    </source>
</evidence>
<sequence>MAGKVIDDSASGVLILIIPFALAIVLLFTAWPLLLVLVLLGGALNVWQRYQWLKWSLQLNPIFHQLIQANQGCLTALDLAMKANISGTAAKRFLDAKAKEFGIRAIEYEDKGTVYYFTTGSTLNSLLDGSETRKEIPLRRSITAEQMPVAVAPETVASVGEISTTAEQMPVAVAPETVASVGEISTTAEQMPVAVPPETVASVGEISTTAEQMPVAVPPETVASVGEISTTAEQMPVAAPGETVAREAEPLTAEADTPTEAQTEAPPPEQQPTEYDDQEELEPLVAEKSPKKLMAFGSLIQIELANRLGVHSSTVYKRRYDSDFPEWSKSRDPQGIAWEYSEDTKEFYPVETK</sequence>
<evidence type="ECO:0000256" key="2">
    <source>
        <dbReference type="SAM" id="Phobius"/>
    </source>
</evidence>
<keyword evidence="4" id="KW-1185">Reference proteome</keyword>
<keyword evidence="2" id="KW-0472">Membrane</keyword>
<keyword evidence="2" id="KW-0812">Transmembrane</keyword>
<organism evidence="3 4">
    <name type="scientific">Microseira wollei NIES-4236</name>
    <dbReference type="NCBI Taxonomy" id="2530354"/>
    <lineage>
        <taxon>Bacteria</taxon>
        <taxon>Bacillati</taxon>
        <taxon>Cyanobacteriota</taxon>
        <taxon>Cyanophyceae</taxon>
        <taxon>Oscillatoriophycideae</taxon>
        <taxon>Aerosakkonematales</taxon>
        <taxon>Aerosakkonemataceae</taxon>
        <taxon>Microseira</taxon>
    </lineage>
</organism>
<dbReference type="AlphaFoldDB" id="A0AAV3XBE0"/>
<feature type="region of interest" description="Disordered" evidence="1">
    <location>
        <begin position="249"/>
        <end position="279"/>
    </location>
</feature>
<evidence type="ECO:0000313" key="3">
    <source>
        <dbReference type="EMBL" id="GET37420.1"/>
    </source>
</evidence>
<keyword evidence="2" id="KW-1133">Transmembrane helix</keyword>
<dbReference type="RefSeq" id="WP_226578854.1">
    <property type="nucleotide sequence ID" value="NZ_BLAY01000028.1"/>
</dbReference>
<feature type="compositionally biased region" description="Low complexity" evidence="1">
    <location>
        <begin position="252"/>
        <end position="264"/>
    </location>
</feature>
<protein>
    <submittedName>
        <fullName evidence="3">Uncharacterized protein</fullName>
    </submittedName>
</protein>
<feature type="transmembrane region" description="Helical" evidence="2">
    <location>
        <begin position="12"/>
        <end position="44"/>
    </location>
</feature>
<dbReference type="EMBL" id="BLAY01000028">
    <property type="protein sequence ID" value="GET37420.1"/>
    <property type="molecule type" value="Genomic_DNA"/>
</dbReference>
<comment type="caution">
    <text evidence="3">The sequence shown here is derived from an EMBL/GenBank/DDBJ whole genome shotgun (WGS) entry which is preliminary data.</text>
</comment>
<dbReference type="Proteomes" id="UP001050975">
    <property type="component" value="Unassembled WGS sequence"/>
</dbReference>
<proteinExistence type="predicted"/>